<dbReference type="Proteomes" id="UP000238296">
    <property type="component" value="Unassembled WGS sequence"/>
</dbReference>
<protein>
    <submittedName>
        <fullName evidence="1">Uncharacterized protein</fullName>
    </submittedName>
</protein>
<dbReference type="AlphaFoldDB" id="A0A2S8BQL8"/>
<accession>A0A2S8BQL8</accession>
<evidence type="ECO:0000313" key="2">
    <source>
        <dbReference type="Proteomes" id="UP000238296"/>
    </source>
</evidence>
<comment type="caution">
    <text evidence="1">The sequence shown here is derived from an EMBL/GenBank/DDBJ whole genome shotgun (WGS) entry which is preliminary data.</text>
</comment>
<gene>
    <name evidence="1" type="ORF">C1Y40_00847</name>
</gene>
<reference evidence="1 2" key="1">
    <citation type="journal article" date="2017" name="Int. J. Syst. Evol. Microbiol.">
        <title>Mycobacterium talmoniae sp. nov., a slowly growing mycobacterium isolated from human respiratory samples.</title>
        <authorList>
            <person name="Davidson R.M."/>
            <person name="DeGroote M.A."/>
            <person name="Marola J.L."/>
            <person name="Buss S."/>
            <person name="Jones V."/>
            <person name="McNeil M.R."/>
            <person name="Freifeld A.G."/>
            <person name="Elaine Epperson L."/>
            <person name="Hasan N.A."/>
            <person name="Jackson M."/>
            <person name="Iwen P.C."/>
            <person name="Salfinger M."/>
            <person name="Strong M."/>
        </authorList>
    </citation>
    <scope>NUCLEOTIDE SEQUENCE [LARGE SCALE GENOMIC DNA]</scope>
    <source>
        <strain evidence="1 2">ATCC BAA-2683</strain>
    </source>
</reference>
<organism evidence="1 2">
    <name type="scientific">Mycobacterium talmoniae</name>
    <dbReference type="NCBI Taxonomy" id="1858794"/>
    <lineage>
        <taxon>Bacteria</taxon>
        <taxon>Bacillati</taxon>
        <taxon>Actinomycetota</taxon>
        <taxon>Actinomycetes</taxon>
        <taxon>Mycobacteriales</taxon>
        <taxon>Mycobacteriaceae</taxon>
        <taxon>Mycobacterium</taxon>
    </lineage>
</organism>
<dbReference type="EMBL" id="PPEA01000123">
    <property type="protein sequence ID" value="PQM48927.1"/>
    <property type="molecule type" value="Genomic_DNA"/>
</dbReference>
<name>A0A2S8BQL8_9MYCO</name>
<evidence type="ECO:0000313" key="1">
    <source>
        <dbReference type="EMBL" id="PQM48927.1"/>
    </source>
</evidence>
<proteinExistence type="predicted"/>
<sequence>MRHRVLVDVTRAVDAVDRAVAGHRGERAARVAGQRQLDGDVGKRAPHLVRVGVAHHAAQQRGRLLLGVGVGTIQPGQRPVDLGRPHRQPRFELVAGEFGLGLDVQAGEDELHLVAEAAEGVQRHLQLRRRWLPGDAADQDPVGAVLVQLDAVEPGRHVRSGVARALDLVHELRFDGVDGDRAAGIGVLGDDARAVAADLGDREAGPAQVGDLAEEGVVAAGRLGAALDHVPGDDAPASWS</sequence>